<dbReference type="Pfam" id="PF07883">
    <property type="entry name" value="Cupin_2"/>
    <property type="match status" value="1"/>
</dbReference>
<reference evidence="3" key="1">
    <citation type="journal article" date="2009" name="Proc. Natl. Acad. Sci. U.S.A.">
        <title>Identification of Rhodococcus fascians cytokinins and their modus operandi to reshape the plant.</title>
        <authorList>
            <person name="Pertry I."/>
            <person name="Vaclavikova K."/>
            <person name="Depuydt S."/>
            <person name="Galuszka P."/>
            <person name="Spichal L."/>
            <person name="Temmerman W."/>
            <person name="Stes E."/>
            <person name="Schmulling T."/>
            <person name="Kakimoto T."/>
            <person name="Van Montagu M.C."/>
            <person name="Strnad M."/>
            <person name="Holsters M."/>
            <person name="Tarkowski P."/>
            <person name="Vereecke D."/>
        </authorList>
    </citation>
    <scope>NUCLEOTIDE SEQUENCE</scope>
    <source>
        <strain evidence="3">D188</strain>
        <plasmid evidence="3">pFiD188</plasmid>
    </source>
</reference>
<evidence type="ECO:0000256" key="2">
    <source>
        <dbReference type="ARBA" id="ARBA00023002"/>
    </source>
</evidence>
<dbReference type="EMBL" id="JN093097">
    <property type="protein sequence ID" value="AET25280.1"/>
    <property type="molecule type" value="Genomic_DNA"/>
</dbReference>
<dbReference type="PANTHER" id="PTHR41517">
    <property type="entry name" value="1,2-DIOXYGENASE PROTEIN-RELATED"/>
    <property type="match status" value="1"/>
</dbReference>
<reference evidence="3" key="4">
    <citation type="submission" date="2011-06" db="EMBL/GenBank/DDBJ databases">
        <authorList>
            <person name="Vereecke D.M."/>
        </authorList>
    </citation>
    <scope>NUCLEOTIDE SEQUENCE</scope>
    <source>
        <strain evidence="3">D188</strain>
        <plasmid evidence="3">pFiD188</plasmid>
    </source>
</reference>
<dbReference type="AlphaFoldDB" id="G8JZ09"/>
<reference evidence="3" key="2">
    <citation type="journal article" date="2010" name="Mol. Plant Microbe Interact.">
        <title>Rhodococcus fascians impacts plant development through the dynamic fas-mediated production of a cytokinin mix.</title>
        <authorList>
            <person name="Pertry I."/>
            <person name="Vaclavikova K."/>
            <person name="Gemrotova M."/>
            <person name="Spichal L."/>
            <person name="Galuszka P."/>
            <person name="Depuydt S."/>
            <person name="Temmerman W."/>
            <person name="Stes E."/>
            <person name="De Keyser A."/>
            <person name="Riefler M."/>
            <person name="Biondi S."/>
            <person name="Novak O."/>
            <person name="Schmulling T."/>
            <person name="Strnad M."/>
            <person name="Tarkowski P."/>
            <person name="Holsters M."/>
            <person name="Vereecke D."/>
        </authorList>
    </citation>
    <scope>NUCLEOTIDE SEQUENCE</scope>
    <source>
        <strain evidence="3">D188</strain>
        <plasmid evidence="3">pFiD188</plasmid>
    </source>
</reference>
<keyword evidence="2" id="KW-0560">Oxidoreductase</keyword>
<dbReference type="SUPFAM" id="SSF51182">
    <property type="entry name" value="RmlC-like cupins"/>
    <property type="match status" value="1"/>
</dbReference>
<reference evidence="3" key="5">
    <citation type="journal article" date="2012" name="Mol. Plant Microbe Interact.">
        <title>pFiD188, the linear virulence plasmid of Rhodococcus fascians D188.</title>
        <authorList>
            <person name="Francis I."/>
            <person name="De Keyser A."/>
            <person name="De Backer P."/>
            <person name="Simon-Mateo C."/>
            <person name="Kalkus J."/>
            <person name="Pertry I."/>
            <person name="Ardiles-Diaz W."/>
            <person name="De Rycke R."/>
            <person name="Vandeputte O.M."/>
            <person name="El Jaziri M."/>
            <person name="Holsters M."/>
            <person name="Vereecke D."/>
        </authorList>
    </citation>
    <scope>NUCLEOTIDE SEQUENCE</scope>
    <source>
        <strain evidence="3">D188</strain>
        <plasmid evidence="3">pFiD188</plasmid>
    </source>
</reference>
<dbReference type="RefSeq" id="WP_015586198.1">
    <property type="nucleotide sequence ID" value="NC_021080.1"/>
</dbReference>
<evidence type="ECO:0000256" key="1">
    <source>
        <dbReference type="ARBA" id="ARBA00022964"/>
    </source>
</evidence>
<proteinExistence type="predicted"/>
<sequence length="335" mass="36684">MTTTISTEAMLHEKAAAISAIGRWSAANENLPWAPAPDSHAVHWSYAELRPLAIAAADMVKGDRAALRVLTLANPGHAREAAVGYLYSGLQIINRGEGMTPHRHAPTALRYMHEGDGAWTAVGGTKMYLEPRDVVITPAGEWHEHGNDSPTDSPAIWQDCTNDPLVAALAATQFELHTDNTHLEPHIFAQDRHHRNLSEPLLYKWDNVLRALGEQQRTHEADPHHAYRHTLHAEGTHDPVTPVIDAAFTLLPAGIQTQPMRRTASAVLIGAQGLSTIHVDGKPFRCSEGDSLAVPSWSTVSYVNDTDIPAVLFEFNDAPAMTALGLYREEKDAQR</sequence>
<keyword evidence="1 3" id="KW-0223">Dioxygenase</keyword>
<name>G8JZ09_RHOFA</name>
<dbReference type="CDD" id="cd02216">
    <property type="entry name" value="cupin_GDO-like_N"/>
    <property type="match status" value="1"/>
</dbReference>
<dbReference type="PANTHER" id="PTHR41517:SF1">
    <property type="entry name" value="CUPIN"/>
    <property type="match status" value="1"/>
</dbReference>
<dbReference type="InterPro" id="IPR014710">
    <property type="entry name" value="RmlC-like_jellyroll"/>
</dbReference>
<dbReference type="PATRIC" id="fig|1051973.4.peg.5055"/>
<dbReference type="InterPro" id="IPR011051">
    <property type="entry name" value="RmlC_Cupin_sf"/>
</dbReference>
<accession>G8JZ09</accession>
<dbReference type="GO" id="GO:0051213">
    <property type="term" value="F:dioxygenase activity"/>
    <property type="evidence" value="ECO:0007669"/>
    <property type="project" value="UniProtKB-KW"/>
</dbReference>
<protein>
    <submittedName>
        <fullName evidence="3">Putative gentisate 1,2-dioxygenase</fullName>
    </submittedName>
</protein>
<dbReference type="Gene3D" id="2.60.120.10">
    <property type="entry name" value="Jelly Rolls"/>
    <property type="match status" value="1"/>
</dbReference>
<dbReference type="InterPro" id="IPR013096">
    <property type="entry name" value="Cupin_2"/>
</dbReference>
<evidence type="ECO:0000313" key="3">
    <source>
        <dbReference type="EMBL" id="AET25280.1"/>
    </source>
</evidence>
<dbReference type="KEGG" id="rfa:A3L23_05008"/>
<reference evidence="3" key="3">
    <citation type="journal article" date="2011" name="Annu. Rev. Phytopathol.">
        <title>A successful bacterial coup d'etat: how Rhodococcus fascians redirects plant development.</title>
        <authorList>
            <person name="Stes E."/>
            <person name="Vandeputte O.M."/>
            <person name="El Jaziri M."/>
            <person name="Holsters M."/>
            <person name="Vereecke D."/>
        </authorList>
    </citation>
    <scope>NUCLEOTIDE SEQUENCE</scope>
    <source>
        <strain evidence="3">D188</strain>
        <plasmid evidence="3">pFiD188</plasmid>
    </source>
</reference>
<dbReference type="InterPro" id="IPR047183">
    <property type="entry name" value="GDO-like"/>
</dbReference>
<organism evidence="3">
    <name type="scientific">Rhodococcoides fascians D188</name>
    <dbReference type="NCBI Taxonomy" id="1051973"/>
    <lineage>
        <taxon>Bacteria</taxon>
        <taxon>Bacillati</taxon>
        <taxon>Actinomycetota</taxon>
        <taxon>Actinomycetes</taxon>
        <taxon>Mycobacteriales</taxon>
        <taxon>Nocardiaceae</taxon>
        <taxon>Rhodococcoides</taxon>
    </lineage>
</organism>
<keyword evidence="3" id="KW-0614">Plasmid</keyword>
<geneLocation type="plasmid" evidence="3">
    <name>pFiD188</name>
</geneLocation>
<gene>
    <name evidence="3" type="ORF">pFi_144</name>
</gene>